<feature type="active site" description="Proton acceptor" evidence="4">
    <location>
        <position position="842"/>
    </location>
</feature>
<dbReference type="InterPro" id="IPR002641">
    <property type="entry name" value="PNPLA_dom"/>
</dbReference>
<dbReference type="InterPro" id="IPR016035">
    <property type="entry name" value="Acyl_Trfase/lysoPLipase"/>
</dbReference>
<evidence type="ECO:0000259" key="5">
    <source>
        <dbReference type="PROSITE" id="PS51635"/>
    </source>
</evidence>
<accession>A0A9P8VRX2</accession>
<feature type="short sequence motif" description="DGA/G" evidence="4">
    <location>
        <begin position="842"/>
        <end position="844"/>
    </location>
</feature>
<evidence type="ECO:0000313" key="7">
    <source>
        <dbReference type="Proteomes" id="UP000777438"/>
    </source>
</evidence>
<sequence length="1095" mass="122777">MYGDLCEEVDFQEYIFTSWLLDSRFLEKDKTSLHVDDLWSTWFGVPHDQEGSYPQLCIYPRLDRLIDNVADRPARQYPSLISFVGDTGSGKSTLIRAIIRMLAPRSQKQYRVPVQGAAGDGFDSTSSDVHLFADPHTSSTEVPRFFVDCEGFSGTDTPVSRQLILDARKSPVSQTMRDGTLRHTPVPARQAVDPVLEHASSASTVVKTLYPRLLYAFSDVVCFVTNNSRASQNILEQMFRWAKDGHEKTLNQRVRPGLIIILNKMPADSHDVLSSVKKATRQLLDSFQKSTRFQELQRKWKARGRAIETAEELILCYYESFRVISIPQHTPSSPTVVKSISDQVKALYSEIVAMSEEIRGKRQSLNLDLDVSSLNAYLLRSASALARDFHNSLDFHELSDGDSALPRRFSEHLVQLMSRMAKLRHFHTSQAVGGETDLVLQMTPYIAAFQKLKEALVDEARRGLEQFRNQSWRCEAKDSSGQRRCKNYLEGHDKGHQFDARAYDSRLSDVSNENLEVGLYQSSYDPDCFIDQLWEELSSIRNRAQATEKLASAATACGVTGVTTQRTCLSCLSNTPTNMLPCIPQQHGVCEDCIKRYNPITGEESLIRMSSCPLGCSLTNAPWTIRVKPRTAGARILALDGGGIRGIIEIVILAEIEEAVGLGIRIQELFDLVIGTSTGGLVALGVFERNWTLSKAENHFRELSREAFSIRKALAVPILSKIAEPFCDFKYKSSGINKALQKAFGGDNFLFGQTKGRHRLGDQVKVGVVACLEGRYQPCLIANYSRNPPDKLKDGREGYDCLQREDEQASDFLGWQAARATSAAQTLFKPYIHQPTQRTYVDGAIVRNNPVRLAYEEGTRIWKSTKPPDIILSIGTGILVDKEGLLISRKSSHLGNLKTFLPKGIRKKVETGIDMVQATLDCHREWVDFSGPLRGRLSRNCHRLDIGLTTKPPALDEVDGMQLLRWKSQSYLQSEPGSSVIARRLLATLFYLSDNLPRSMHGGSIQSTLHCRLSPDSEGAPALIGNMNRPSFRIREVNDSGEEVVRPVRFLGTEKFDQRTMSAQVELDISDGSYDRFIEVQFPRRGKHWEAIGGF</sequence>
<reference evidence="6 7" key="1">
    <citation type="journal article" date="2021" name="Nat. Commun.">
        <title>Genetic determinants of endophytism in the Arabidopsis root mycobiome.</title>
        <authorList>
            <person name="Mesny F."/>
            <person name="Miyauchi S."/>
            <person name="Thiergart T."/>
            <person name="Pickel B."/>
            <person name="Atanasova L."/>
            <person name="Karlsson M."/>
            <person name="Huettel B."/>
            <person name="Barry K.W."/>
            <person name="Haridas S."/>
            <person name="Chen C."/>
            <person name="Bauer D."/>
            <person name="Andreopoulos W."/>
            <person name="Pangilinan J."/>
            <person name="LaButti K."/>
            <person name="Riley R."/>
            <person name="Lipzen A."/>
            <person name="Clum A."/>
            <person name="Drula E."/>
            <person name="Henrissat B."/>
            <person name="Kohler A."/>
            <person name="Grigoriev I.V."/>
            <person name="Martin F.M."/>
            <person name="Hacquard S."/>
        </authorList>
    </citation>
    <scope>NUCLEOTIDE SEQUENCE [LARGE SCALE GENOMIC DNA]</scope>
    <source>
        <strain evidence="6 7">MPI-CAGE-CH-0241</strain>
    </source>
</reference>
<evidence type="ECO:0000256" key="2">
    <source>
        <dbReference type="ARBA" id="ARBA00022963"/>
    </source>
</evidence>
<dbReference type="PROSITE" id="PS51635">
    <property type="entry name" value="PNPLA"/>
    <property type="match status" value="1"/>
</dbReference>
<evidence type="ECO:0000256" key="4">
    <source>
        <dbReference type="PROSITE-ProRule" id="PRU01161"/>
    </source>
</evidence>
<evidence type="ECO:0000256" key="1">
    <source>
        <dbReference type="ARBA" id="ARBA00022801"/>
    </source>
</evidence>
<keyword evidence="2 4" id="KW-0442">Lipid degradation</keyword>
<keyword evidence="3 4" id="KW-0443">Lipid metabolism</keyword>
<dbReference type="PANTHER" id="PTHR24185:SF1">
    <property type="entry name" value="CALCIUM-INDEPENDENT PHOSPHOLIPASE A2-GAMMA"/>
    <property type="match status" value="1"/>
</dbReference>
<dbReference type="GO" id="GO:0016020">
    <property type="term" value="C:membrane"/>
    <property type="evidence" value="ECO:0007669"/>
    <property type="project" value="TreeGrafter"/>
</dbReference>
<dbReference type="AlphaFoldDB" id="A0A9P8VRX2"/>
<protein>
    <recommendedName>
        <fullName evidence="5">PNPLA domain-containing protein</fullName>
    </recommendedName>
</protein>
<dbReference type="SUPFAM" id="SSF52151">
    <property type="entry name" value="FabD/lysophospholipase-like"/>
    <property type="match status" value="1"/>
</dbReference>
<dbReference type="GO" id="GO:0016042">
    <property type="term" value="P:lipid catabolic process"/>
    <property type="evidence" value="ECO:0007669"/>
    <property type="project" value="UniProtKB-UniRule"/>
</dbReference>
<dbReference type="GO" id="GO:0047499">
    <property type="term" value="F:calcium-independent phospholipase A2 activity"/>
    <property type="evidence" value="ECO:0007669"/>
    <property type="project" value="TreeGrafter"/>
</dbReference>
<feature type="domain" description="PNPLA" evidence="5">
    <location>
        <begin position="637"/>
        <end position="855"/>
    </location>
</feature>
<dbReference type="Proteomes" id="UP000777438">
    <property type="component" value="Unassembled WGS sequence"/>
</dbReference>
<gene>
    <name evidence="6" type="ORF">B0T10DRAFT_522699</name>
</gene>
<evidence type="ECO:0000256" key="3">
    <source>
        <dbReference type="ARBA" id="ARBA00023098"/>
    </source>
</evidence>
<name>A0A9P8VRX2_9HYPO</name>
<dbReference type="PANTHER" id="PTHR24185">
    <property type="entry name" value="CALCIUM-INDEPENDENT PHOSPHOLIPASE A2-GAMMA"/>
    <property type="match status" value="1"/>
</dbReference>
<dbReference type="Pfam" id="PF01734">
    <property type="entry name" value="Patatin"/>
    <property type="match status" value="1"/>
</dbReference>
<keyword evidence="1 4" id="KW-0378">Hydrolase</keyword>
<dbReference type="InterPro" id="IPR027417">
    <property type="entry name" value="P-loop_NTPase"/>
</dbReference>
<dbReference type="Gene3D" id="3.40.50.300">
    <property type="entry name" value="P-loop containing nucleotide triphosphate hydrolases"/>
    <property type="match status" value="1"/>
</dbReference>
<proteinExistence type="predicted"/>
<dbReference type="OrthoDB" id="194358at2759"/>
<dbReference type="Gene3D" id="3.40.1090.10">
    <property type="entry name" value="Cytosolic phospholipase A2 catalytic domain"/>
    <property type="match status" value="1"/>
</dbReference>
<keyword evidence="7" id="KW-1185">Reference proteome</keyword>
<evidence type="ECO:0000313" key="6">
    <source>
        <dbReference type="EMBL" id="KAH6871893.1"/>
    </source>
</evidence>
<dbReference type="GO" id="GO:0046486">
    <property type="term" value="P:glycerolipid metabolic process"/>
    <property type="evidence" value="ECO:0007669"/>
    <property type="project" value="UniProtKB-ARBA"/>
</dbReference>
<comment type="caution">
    <text evidence="6">The sequence shown here is derived from an EMBL/GenBank/DDBJ whole genome shotgun (WGS) entry which is preliminary data.</text>
</comment>
<feature type="active site" description="Nucleophile" evidence="4">
    <location>
        <position position="677"/>
    </location>
</feature>
<organism evidence="6 7">
    <name type="scientific">Thelonectria olida</name>
    <dbReference type="NCBI Taxonomy" id="1576542"/>
    <lineage>
        <taxon>Eukaryota</taxon>
        <taxon>Fungi</taxon>
        <taxon>Dikarya</taxon>
        <taxon>Ascomycota</taxon>
        <taxon>Pezizomycotina</taxon>
        <taxon>Sordariomycetes</taxon>
        <taxon>Hypocreomycetidae</taxon>
        <taxon>Hypocreales</taxon>
        <taxon>Nectriaceae</taxon>
        <taxon>Thelonectria</taxon>
    </lineage>
</organism>
<feature type="short sequence motif" description="GXSXG" evidence="4">
    <location>
        <begin position="675"/>
        <end position="679"/>
    </location>
</feature>
<dbReference type="SUPFAM" id="SSF52540">
    <property type="entry name" value="P-loop containing nucleoside triphosphate hydrolases"/>
    <property type="match status" value="1"/>
</dbReference>
<dbReference type="EMBL" id="JAGPYM010000049">
    <property type="protein sequence ID" value="KAH6871893.1"/>
    <property type="molecule type" value="Genomic_DNA"/>
</dbReference>
<dbReference type="GO" id="GO:0019369">
    <property type="term" value="P:arachidonate metabolic process"/>
    <property type="evidence" value="ECO:0007669"/>
    <property type="project" value="TreeGrafter"/>
</dbReference>
<feature type="short sequence motif" description="GXGXXG" evidence="4">
    <location>
        <begin position="641"/>
        <end position="646"/>
    </location>
</feature>
<dbReference type="CDD" id="cd07199">
    <property type="entry name" value="Pat17_PNPLA8_PNPLA9_like"/>
    <property type="match status" value="1"/>
</dbReference>